<comment type="caution">
    <text evidence="1">The sequence shown here is derived from an EMBL/GenBank/DDBJ whole genome shotgun (WGS) entry which is preliminary data.</text>
</comment>
<gene>
    <name evidence="1" type="ORF">AAFF_G00111250</name>
</gene>
<organism evidence="1 2">
    <name type="scientific">Aldrovandia affinis</name>
    <dbReference type="NCBI Taxonomy" id="143900"/>
    <lineage>
        <taxon>Eukaryota</taxon>
        <taxon>Metazoa</taxon>
        <taxon>Chordata</taxon>
        <taxon>Craniata</taxon>
        <taxon>Vertebrata</taxon>
        <taxon>Euteleostomi</taxon>
        <taxon>Actinopterygii</taxon>
        <taxon>Neopterygii</taxon>
        <taxon>Teleostei</taxon>
        <taxon>Notacanthiformes</taxon>
        <taxon>Halosauridae</taxon>
        <taxon>Aldrovandia</taxon>
    </lineage>
</organism>
<accession>A0AAD7RW57</accession>
<proteinExistence type="predicted"/>
<evidence type="ECO:0000313" key="1">
    <source>
        <dbReference type="EMBL" id="KAJ8390111.1"/>
    </source>
</evidence>
<protein>
    <submittedName>
        <fullName evidence="1">Uncharacterized protein</fullName>
    </submittedName>
</protein>
<evidence type="ECO:0000313" key="2">
    <source>
        <dbReference type="Proteomes" id="UP001221898"/>
    </source>
</evidence>
<dbReference type="Proteomes" id="UP001221898">
    <property type="component" value="Unassembled WGS sequence"/>
</dbReference>
<keyword evidence="2" id="KW-1185">Reference proteome</keyword>
<dbReference type="AlphaFoldDB" id="A0AAD7RW57"/>
<sequence>MCSWCDLISAPSSNGTPRDELCISDFTAVLKEEGAQAVVHRVAPALTPGHTHYTLQGDTGGSAKVSRRRSHSECSGFIRSLAVTAGGGVGMWAEVSFRQFSECLKPQDRSVSTAD</sequence>
<dbReference type="EMBL" id="JAINUG010000174">
    <property type="protein sequence ID" value="KAJ8390111.1"/>
    <property type="molecule type" value="Genomic_DNA"/>
</dbReference>
<name>A0AAD7RW57_9TELE</name>
<reference evidence="1" key="1">
    <citation type="journal article" date="2023" name="Science">
        <title>Genome structures resolve the early diversification of teleost fishes.</title>
        <authorList>
            <person name="Parey E."/>
            <person name="Louis A."/>
            <person name="Montfort J."/>
            <person name="Bouchez O."/>
            <person name="Roques C."/>
            <person name="Iampietro C."/>
            <person name="Lluch J."/>
            <person name="Castinel A."/>
            <person name="Donnadieu C."/>
            <person name="Desvignes T."/>
            <person name="Floi Bucao C."/>
            <person name="Jouanno E."/>
            <person name="Wen M."/>
            <person name="Mejri S."/>
            <person name="Dirks R."/>
            <person name="Jansen H."/>
            <person name="Henkel C."/>
            <person name="Chen W.J."/>
            <person name="Zahm M."/>
            <person name="Cabau C."/>
            <person name="Klopp C."/>
            <person name="Thompson A.W."/>
            <person name="Robinson-Rechavi M."/>
            <person name="Braasch I."/>
            <person name="Lecointre G."/>
            <person name="Bobe J."/>
            <person name="Postlethwait J.H."/>
            <person name="Berthelot C."/>
            <person name="Roest Crollius H."/>
            <person name="Guiguen Y."/>
        </authorList>
    </citation>
    <scope>NUCLEOTIDE SEQUENCE</scope>
    <source>
        <strain evidence="1">NC1722</strain>
    </source>
</reference>